<dbReference type="Gene3D" id="3.40.50.150">
    <property type="entry name" value="Vaccinia Virus protein VP39"/>
    <property type="match status" value="1"/>
</dbReference>
<accession>A0A856MAI7</accession>
<dbReference type="SUPFAM" id="SSF53335">
    <property type="entry name" value="S-adenosyl-L-methionine-dependent methyltransferases"/>
    <property type="match status" value="1"/>
</dbReference>
<keyword evidence="2" id="KW-0489">Methyltransferase</keyword>
<keyword evidence="3" id="KW-1185">Reference proteome</keyword>
<dbReference type="InterPro" id="IPR029063">
    <property type="entry name" value="SAM-dependent_MTases_sf"/>
</dbReference>
<reference evidence="2 3" key="1">
    <citation type="submission" date="2018-06" db="EMBL/GenBank/DDBJ databases">
        <title>Comparative genomics of Brasilonema spp. strains.</title>
        <authorList>
            <person name="Alvarenga D.O."/>
            <person name="Fiore M.F."/>
            <person name="Varani A.M."/>
        </authorList>
    </citation>
    <scope>NUCLEOTIDE SEQUENCE [LARGE SCALE GENOMIC DNA]</scope>
    <source>
        <strain evidence="2 3">CENA114</strain>
    </source>
</reference>
<dbReference type="NCBIfam" id="TIGR01444">
    <property type="entry name" value="fkbM_fam"/>
    <property type="match status" value="1"/>
</dbReference>
<dbReference type="Proteomes" id="UP000503129">
    <property type="component" value="Chromosome"/>
</dbReference>
<dbReference type="GO" id="GO:0032259">
    <property type="term" value="P:methylation"/>
    <property type="evidence" value="ECO:0007669"/>
    <property type="project" value="UniProtKB-KW"/>
</dbReference>
<dbReference type="AlphaFoldDB" id="A0A856MAI7"/>
<dbReference type="KEGG" id="bsen:DP114_05185"/>
<gene>
    <name evidence="2" type="ORF">DP114_05185</name>
</gene>
<dbReference type="GO" id="GO:0008168">
    <property type="term" value="F:methyltransferase activity"/>
    <property type="evidence" value="ECO:0007669"/>
    <property type="project" value="UniProtKB-KW"/>
</dbReference>
<name>A0A856MAI7_9CYAN</name>
<dbReference type="InterPro" id="IPR052514">
    <property type="entry name" value="SAM-dependent_MTase"/>
</dbReference>
<organism evidence="2 3">
    <name type="scientific">Brasilonema sennae CENA114</name>
    <dbReference type="NCBI Taxonomy" id="415709"/>
    <lineage>
        <taxon>Bacteria</taxon>
        <taxon>Bacillati</taxon>
        <taxon>Cyanobacteriota</taxon>
        <taxon>Cyanophyceae</taxon>
        <taxon>Nostocales</taxon>
        <taxon>Scytonemataceae</taxon>
        <taxon>Brasilonema</taxon>
        <taxon>Bromeliae group (in: Brasilonema)</taxon>
    </lineage>
</organism>
<sequence length="294" mass="33959">MSSTSTPETVVFNEMQIFCMQKFEVDILEKEIPEYIKNGIELYENDTVFDVGANIGLFTLWVYQQCNKNVKVFAFEPAPATFEVLQRNAQRFDPKKLKVFPCGLSRESKTVKFAYHPRFTAMSHAYPNNVKELQNEVKETFISSGLKIGPWFLRWISWLPRVIQSFIVDKLLEKSFQMEQITCQMRTVSDIIKDHDIQQIDLLKLDVEKSELDVLLGIEDSDWGKIKQVVAEVHDFDGRVEKIVALLKTQGLSEIVVEQQLLFKGTKLFLVYARRQNSQQKSFGVIPDGVTQMC</sequence>
<keyword evidence="2" id="KW-0808">Transferase</keyword>
<evidence type="ECO:0000313" key="3">
    <source>
        <dbReference type="Proteomes" id="UP000503129"/>
    </source>
</evidence>
<dbReference type="RefSeq" id="WP_169267257.1">
    <property type="nucleotide sequence ID" value="NZ_CAWOXK010000001.1"/>
</dbReference>
<proteinExistence type="predicted"/>
<protein>
    <submittedName>
        <fullName evidence="2">Methyltransferase</fullName>
    </submittedName>
</protein>
<evidence type="ECO:0000259" key="1">
    <source>
        <dbReference type="Pfam" id="PF05050"/>
    </source>
</evidence>
<dbReference type="InterPro" id="IPR006342">
    <property type="entry name" value="FkbM_mtfrase"/>
</dbReference>
<dbReference type="EMBL" id="CP030118">
    <property type="protein sequence ID" value="QDL07374.1"/>
    <property type="molecule type" value="Genomic_DNA"/>
</dbReference>
<dbReference type="PANTHER" id="PTHR34203:SF13">
    <property type="entry name" value="EXPRESSED PROTEIN"/>
    <property type="match status" value="1"/>
</dbReference>
<dbReference type="PANTHER" id="PTHR34203">
    <property type="entry name" value="METHYLTRANSFERASE, FKBM FAMILY PROTEIN"/>
    <property type="match status" value="1"/>
</dbReference>
<feature type="domain" description="Methyltransferase FkbM" evidence="1">
    <location>
        <begin position="50"/>
        <end position="247"/>
    </location>
</feature>
<dbReference type="Pfam" id="PF05050">
    <property type="entry name" value="Methyltransf_21"/>
    <property type="match status" value="1"/>
</dbReference>
<evidence type="ECO:0000313" key="2">
    <source>
        <dbReference type="EMBL" id="QDL07374.1"/>
    </source>
</evidence>